<dbReference type="OrthoDB" id="149172at2"/>
<dbReference type="GO" id="GO:0019748">
    <property type="term" value="P:secondary metabolic process"/>
    <property type="evidence" value="ECO:0007669"/>
    <property type="project" value="TreeGrafter"/>
</dbReference>
<sequence length="270" mass="29163">MHPFHVIDIHNHVGALVSSGHGHAVADLDEEVTRRAAVLAERGVDQAVVIASHDYLRPDGIADNRRVNDAIAAVRDRRSDLFPAAVGIVEPLNGERGLAELERCRSELGLVGISFHTRMQGVSVDSVWVRRYLERMGELGLVPFIHSIGESSSEALWKIDVLAGDFPDLDIVVLDVLSTFEQSQFVPYVAERRPNLHFDTALAHGVGFALNLIKRVGAERVLYGSDLYSAASGVPALTELLADLVAAPLTDAEKAAVLGGNAARLLKLTT</sequence>
<dbReference type="InterPro" id="IPR006680">
    <property type="entry name" value="Amidohydro-rel"/>
</dbReference>
<keyword evidence="4" id="KW-1185">Reference proteome</keyword>
<dbReference type="GO" id="GO:0005737">
    <property type="term" value="C:cytoplasm"/>
    <property type="evidence" value="ECO:0007669"/>
    <property type="project" value="TreeGrafter"/>
</dbReference>
<dbReference type="InterPro" id="IPR032465">
    <property type="entry name" value="ACMSD"/>
</dbReference>
<dbReference type="SUPFAM" id="SSF51556">
    <property type="entry name" value="Metallo-dependent hydrolases"/>
    <property type="match status" value="1"/>
</dbReference>
<dbReference type="EMBL" id="FRAP01000011">
    <property type="protein sequence ID" value="SHK73476.1"/>
    <property type="molecule type" value="Genomic_DNA"/>
</dbReference>
<evidence type="ECO:0000313" key="4">
    <source>
        <dbReference type="Proteomes" id="UP000184363"/>
    </source>
</evidence>
<accession>A0A1M6UWL4</accession>
<keyword evidence="3" id="KW-0378">Hydrolase</keyword>
<dbReference type="InterPro" id="IPR032466">
    <property type="entry name" value="Metal_Hydrolase"/>
</dbReference>
<dbReference type="RefSeq" id="WP_073457774.1">
    <property type="nucleotide sequence ID" value="NZ_CALGVN010000022.1"/>
</dbReference>
<reference evidence="3 4" key="1">
    <citation type="submission" date="2016-11" db="EMBL/GenBank/DDBJ databases">
        <authorList>
            <person name="Jaros S."/>
            <person name="Januszkiewicz K."/>
            <person name="Wedrychowicz H."/>
        </authorList>
    </citation>
    <scope>NUCLEOTIDE SEQUENCE [LARGE SCALE GENOMIC DNA]</scope>
    <source>
        <strain evidence="3 4">DSM 43832</strain>
    </source>
</reference>
<dbReference type="Gene3D" id="3.20.20.140">
    <property type="entry name" value="Metal-dependent hydrolases"/>
    <property type="match status" value="1"/>
</dbReference>
<dbReference type="Proteomes" id="UP000184363">
    <property type="component" value="Unassembled WGS sequence"/>
</dbReference>
<dbReference type="Pfam" id="PF04909">
    <property type="entry name" value="Amidohydro_2"/>
    <property type="match status" value="1"/>
</dbReference>
<evidence type="ECO:0000259" key="2">
    <source>
        <dbReference type="Pfam" id="PF04909"/>
    </source>
</evidence>
<dbReference type="STRING" id="1848.SAMN05443637_11150"/>
<organism evidence="3 4">
    <name type="scientific">Pseudonocardia thermophila</name>
    <dbReference type="NCBI Taxonomy" id="1848"/>
    <lineage>
        <taxon>Bacteria</taxon>
        <taxon>Bacillati</taxon>
        <taxon>Actinomycetota</taxon>
        <taxon>Actinomycetes</taxon>
        <taxon>Pseudonocardiales</taxon>
        <taxon>Pseudonocardiaceae</taxon>
        <taxon>Pseudonocardia</taxon>
    </lineage>
</organism>
<dbReference type="AlphaFoldDB" id="A0A1M6UWL4"/>
<gene>
    <name evidence="3" type="ORF">SAMN05443637_11150</name>
</gene>
<protein>
    <submittedName>
        <fullName evidence="3">Amidohydrolase</fullName>
    </submittedName>
</protein>
<feature type="domain" description="Amidohydrolase-related" evidence="2">
    <location>
        <begin position="7"/>
        <end position="268"/>
    </location>
</feature>
<evidence type="ECO:0000256" key="1">
    <source>
        <dbReference type="ARBA" id="ARBA00023239"/>
    </source>
</evidence>
<dbReference type="GO" id="GO:0016787">
    <property type="term" value="F:hydrolase activity"/>
    <property type="evidence" value="ECO:0007669"/>
    <property type="project" value="UniProtKB-KW"/>
</dbReference>
<name>A0A1M6UWL4_PSETH</name>
<proteinExistence type="predicted"/>
<dbReference type="PANTHER" id="PTHR21240:SF28">
    <property type="entry name" value="ISO-OROTATE DECARBOXYLASE (EUROFUNG)"/>
    <property type="match status" value="1"/>
</dbReference>
<dbReference type="GO" id="GO:0016831">
    <property type="term" value="F:carboxy-lyase activity"/>
    <property type="evidence" value="ECO:0007669"/>
    <property type="project" value="InterPro"/>
</dbReference>
<dbReference type="PANTHER" id="PTHR21240">
    <property type="entry name" value="2-AMINO-3-CARBOXYLMUCONATE-6-SEMIALDEHYDE DECARBOXYLASE"/>
    <property type="match status" value="1"/>
</dbReference>
<evidence type="ECO:0000313" key="3">
    <source>
        <dbReference type="EMBL" id="SHK73476.1"/>
    </source>
</evidence>
<keyword evidence="1" id="KW-0456">Lyase</keyword>